<gene>
    <name evidence="1" type="ORF">QTG54_015707</name>
</gene>
<proteinExistence type="predicted"/>
<evidence type="ECO:0000313" key="2">
    <source>
        <dbReference type="Proteomes" id="UP001224775"/>
    </source>
</evidence>
<accession>A0AAD9D5F3</accession>
<comment type="caution">
    <text evidence="1">The sequence shown here is derived from an EMBL/GenBank/DDBJ whole genome shotgun (WGS) entry which is preliminary data.</text>
</comment>
<evidence type="ECO:0008006" key="3">
    <source>
        <dbReference type="Google" id="ProtNLM"/>
    </source>
</evidence>
<dbReference type="CDD" id="cd09917">
    <property type="entry name" value="F-box_SF"/>
    <property type="match status" value="1"/>
</dbReference>
<keyword evidence="2" id="KW-1185">Reference proteome</keyword>
<sequence length="164" mass="18627">MSMATEAQGQGPPELIVKLAFQFLCWKDVRTEDYNILNTVGLVCKRWKELLEADDVGKPLCLNQLNSYEALVAIRNQNSKATAEQHGIAYVEEIYLPFDRHEFFAELMAKGPIEGRSYKDLFLLSERMGKLLDHHKYDGPDARDGGDATHEHCGTHLCMIIDGW</sequence>
<organism evidence="1 2">
    <name type="scientific">Skeletonema marinoi</name>
    <dbReference type="NCBI Taxonomy" id="267567"/>
    <lineage>
        <taxon>Eukaryota</taxon>
        <taxon>Sar</taxon>
        <taxon>Stramenopiles</taxon>
        <taxon>Ochrophyta</taxon>
        <taxon>Bacillariophyta</taxon>
        <taxon>Coscinodiscophyceae</taxon>
        <taxon>Thalassiosirophycidae</taxon>
        <taxon>Thalassiosirales</taxon>
        <taxon>Skeletonemataceae</taxon>
        <taxon>Skeletonema</taxon>
        <taxon>Skeletonema marinoi-dohrnii complex</taxon>
    </lineage>
</organism>
<name>A0AAD9D5F3_9STRA</name>
<protein>
    <recommendedName>
        <fullName evidence="3">F-box domain-containing protein</fullName>
    </recommendedName>
</protein>
<dbReference type="AlphaFoldDB" id="A0AAD9D5F3"/>
<evidence type="ECO:0000313" key="1">
    <source>
        <dbReference type="EMBL" id="KAK1733664.1"/>
    </source>
</evidence>
<dbReference type="EMBL" id="JATAAI010000046">
    <property type="protein sequence ID" value="KAK1733664.1"/>
    <property type="molecule type" value="Genomic_DNA"/>
</dbReference>
<dbReference type="Proteomes" id="UP001224775">
    <property type="component" value="Unassembled WGS sequence"/>
</dbReference>
<reference evidence="1" key="1">
    <citation type="submission" date="2023-06" db="EMBL/GenBank/DDBJ databases">
        <title>Survivors Of The Sea: Transcriptome response of Skeletonema marinoi to long-term dormancy.</title>
        <authorList>
            <person name="Pinder M.I.M."/>
            <person name="Kourtchenko O."/>
            <person name="Robertson E.K."/>
            <person name="Larsson T."/>
            <person name="Maumus F."/>
            <person name="Osuna-Cruz C.M."/>
            <person name="Vancaester E."/>
            <person name="Stenow R."/>
            <person name="Vandepoele K."/>
            <person name="Ploug H."/>
            <person name="Bruchert V."/>
            <person name="Godhe A."/>
            <person name="Topel M."/>
        </authorList>
    </citation>
    <scope>NUCLEOTIDE SEQUENCE</scope>
    <source>
        <strain evidence="1">R05AC</strain>
    </source>
</reference>